<evidence type="ECO:0000259" key="10">
    <source>
        <dbReference type="Pfam" id="PF16916"/>
    </source>
</evidence>
<evidence type="ECO:0000256" key="8">
    <source>
        <dbReference type="SAM" id="Phobius"/>
    </source>
</evidence>
<evidence type="ECO:0000256" key="6">
    <source>
        <dbReference type="ARBA" id="ARBA00023065"/>
    </source>
</evidence>
<feature type="domain" description="Cation efflux protein cytoplasmic" evidence="10">
    <location>
        <begin position="220"/>
        <end position="294"/>
    </location>
</feature>
<dbReference type="Pfam" id="PF16916">
    <property type="entry name" value="ZT_dimer"/>
    <property type="match status" value="1"/>
</dbReference>
<feature type="transmembrane region" description="Helical" evidence="8">
    <location>
        <begin position="126"/>
        <end position="146"/>
    </location>
</feature>
<dbReference type="STRING" id="797516.HMPREF9104_00640"/>
<dbReference type="GO" id="GO:0005886">
    <property type="term" value="C:plasma membrane"/>
    <property type="evidence" value="ECO:0007669"/>
    <property type="project" value="TreeGrafter"/>
</dbReference>
<evidence type="ECO:0000256" key="2">
    <source>
        <dbReference type="ARBA" id="ARBA00008873"/>
    </source>
</evidence>
<evidence type="ECO:0000256" key="1">
    <source>
        <dbReference type="ARBA" id="ARBA00004141"/>
    </source>
</evidence>
<dbReference type="GO" id="GO:0005385">
    <property type="term" value="F:zinc ion transmembrane transporter activity"/>
    <property type="evidence" value="ECO:0007669"/>
    <property type="project" value="TreeGrafter"/>
</dbReference>
<evidence type="ECO:0000313" key="11">
    <source>
        <dbReference type="EMBL" id="EHO53211.1"/>
    </source>
</evidence>
<organism evidence="11 12">
    <name type="scientific">Lentilactobacillus kisonensis F0435</name>
    <dbReference type="NCBI Taxonomy" id="797516"/>
    <lineage>
        <taxon>Bacteria</taxon>
        <taxon>Bacillati</taxon>
        <taxon>Bacillota</taxon>
        <taxon>Bacilli</taxon>
        <taxon>Lactobacillales</taxon>
        <taxon>Lactobacillaceae</taxon>
        <taxon>Lentilactobacillus</taxon>
    </lineage>
</organism>
<dbReference type="InterPro" id="IPR002524">
    <property type="entry name" value="Cation_efflux"/>
</dbReference>
<protein>
    <submittedName>
        <fullName evidence="11">Putative cadmium, cobalt and zinc/H(+)-K(+) antiporter</fullName>
    </submittedName>
</protein>
<dbReference type="SUPFAM" id="SSF161111">
    <property type="entry name" value="Cation efflux protein transmembrane domain-like"/>
    <property type="match status" value="1"/>
</dbReference>
<dbReference type="Proteomes" id="UP000005025">
    <property type="component" value="Unassembled WGS sequence"/>
</dbReference>
<comment type="subcellular location">
    <subcellularLocation>
        <location evidence="1">Membrane</location>
        <topology evidence="1">Multi-pass membrane protein</topology>
    </subcellularLocation>
</comment>
<dbReference type="NCBIfam" id="TIGR01297">
    <property type="entry name" value="CDF"/>
    <property type="match status" value="1"/>
</dbReference>
<dbReference type="InterPro" id="IPR050681">
    <property type="entry name" value="CDF/SLC30A"/>
</dbReference>
<dbReference type="Pfam" id="PF01545">
    <property type="entry name" value="Cation_efflux"/>
    <property type="match status" value="1"/>
</dbReference>
<comment type="caution">
    <text evidence="11">The sequence shown here is derived from an EMBL/GenBank/DDBJ whole genome shotgun (WGS) entry which is preliminary data.</text>
</comment>
<evidence type="ECO:0000256" key="5">
    <source>
        <dbReference type="ARBA" id="ARBA00022989"/>
    </source>
</evidence>
<feature type="transmembrane region" description="Helical" evidence="8">
    <location>
        <begin position="167"/>
        <end position="185"/>
    </location>
</feature>
<gene>
    <name evidence="11" type="ORF">HMPREF9104_00640</name>
</gene>
<evidence type="ECO:0000313" key="12">
    <source>
        <dbReference type="Proteomes" id="UP000005025"/>
    </source>
</evidence>
<feature type="transmembrane region" description="Helical" evidence="8">
    <location>
        <begin position="191"/>
        <end position="208"/>
    </location>
</feature>
<keyword evidence="7 8" id="KW-0472">Membrane</keyword>
<dbReference type="HOGENOM" id="CLU_013430_0_0_9"/>
<keyword evidence="3" id="KW-0813">Transport</keyword>
<reference evidence="11 12" key="1">
    <citation type="submission" date="2011-09" db="EMBL/GenBank/DDBJ databases">
        <authorList>
            <person name="Weinstock G."/>
            <person name="Sodergren E."/>
            <person name="Clifton S."/>
            <person name="Fulton L."/>
            <person name="Fulton B."/>
            <person name="Courtney L."/>
            <person name="Fronick C."/>
            <person name="Harrison M."/>
            <person name="Strong C."/>
            <person name="Farmer C."/>
            <person name="Delahaunty K."/>
            <person name="Markovic C."/>
            <person name="Hall O."/>
            <person name="Minx P."/>
            <person name="Tomlinson C."/>
            <person name="Mitreva M."/>
            <person name="Hou S."/>
            <person name="Chen J."/>
            <person name="Wollam A."/>
            <person name="Pepin K.H."/>
            <person name="Johnson M."/>
            <person name="Bhonagiri V."/>
            <person name="Zhang X."/>
            <person name="Suruliraj S."/>
            <person name="Warren W."/>
            <person name="Chinwalla A."/>
            <person name="Mardis E.R."/>
            <person name="Wilson R.K."/>
        </authorList>
    </citation>
    <scope>NUCLEOTIDE SEQUENCE [LARGE SCALE GENOMIC DNA]</scope>
    <source>
        <strain evidence="11 12">F0435</strain>
    </source>
</reference>
<sequence>MIIDLDWSDWFMDNHNHEEVGGNRFFWVTVLNVVITIAEFVGGILSGSLSLISDAFHNLGDSFSIVFSYVASRISKRRQNARNTFGYKRAEIITAFLNAIALGLICVFLMIEAIKRISNPQPIDGNLMLAIAVIGLVANLLSAYLLNAGSKSNLNMRATYLHIMSDALSSIAIIVGGVLIDLYNWTLVDPIVTILVALYIIYEAVPIVRQTARILMQGAPNIDYEAIKHDLLQIDGVFSVHHVHAWSIDENNIIFSAHVNMHDMKISEAEPIYLEITKVLKNKYHVCHVTIQAETTRGEDEDIIYDRGNDIP</sequence>
<dbReference type="InterPro" id="IPR027470">
    <property type="entry name" value="Cation_efflux_CTD"/>
</dbReference>
<proteinExistence type="inferred from homology"/>
<keyword evidence="6" id="KW-0406">Ion transport</keyword>
<dbReference type="SUPFAM" id="SSF160240">
    <property type="entry name" value="Cation efflux protein cytoplasmic domain-like"/>
    <property type="match status" value="1"/>
</dbReference>
<dbReference type="EMBL" id="AGRJ01000066">
    <property type="protein sequence ID" value="EHO53211.1"/>
    <property type="molecule type" value="Genomic_DNA"/>
</dbReference>
<dbReference type="Gene3D" id="1.20.1510.10">
    <property type="entry name" value="Cation efflux protein transmembrane domain"/>
    <property type="match status" value="1"/>
</dbReference>
<accession>H1LDH2</accession>
<evidence type="ECO:0000256" key="4">
    <source>
        <dbReference type="ARBA" id="ARBA00022692"/>
    </source>
</evidence>
<dbReference type="InterPro" id="IPR058533">
    <property type="entry name" value="Cation_efflux_TM"/>
</dbReference>
<comment type="similarity">
    <text evidence="2">Belongs to the cation diffusion facilitator (CDF) transporter (TC 2.A.4) family. SLC30A subfamily.</text>
</comment>
<evidence type="ECO:0000256" key="7">
    <source>
        <dbReference type="ARBA" id="ARBA00023136"/>
    </source>
</evidence>
<dbReference type="Gene3D" id="3.30.70.1350">
    <property type="entry name" value="Cation efflux protein, cytoplasmic domain"/>
    <property type="match status" value="1"/>
</dbReference>
<dbReference type="InterPro" id="IPR036837">
    <property type="entry name" value="Cation_efflux_CTD_sf"/>
</dbReference>
<feature type="domain" description="Cation efflux protein transmembrane" evidence="9">
    <location>
        <begin position="28"/>
        <end position="216"/>
    </location>
</feature>
<evidence type="ECO:0000256" key="3">
    <source>
        <dbReference type="ARBA" id="ARBA00022448"/>
    </source>
</evidence>
<feature type="transmembrane region" description="Helical" evidence="8">
    <location>
        <begin position="92"/>
        <end position="114"/>
    </location>
</feature>
<dbReference type="PANTHER" id="PTHR11562">
    <property type="entry name" value="CATION EFFLUX PROTEIN/ ZINC TRANSPORTER"/>
    <property type="match status" value="1"/>
</dbReference>
<dbReference type="AlphaFoldDB" id="H1LDH2"/>
<keyword evidence="4 8" id="KW-0812">Transmembrane</keyword>
<name>H1LDH2_9LACO</name>
<dbReference type="PATRIC" id="fig|797516.3.peg.578"/>
<dbReference type="PANTHER" id="PTHR11562:SF17">
    <property type="entry name" value="RE54080P-RELATED"/>
    <property type="match status" value="1"/>
</dbReference>
<dbReference type="InterPro" id="IPR027469">
    <property type="entry name" value="Cation_efflux_TMD_sf"/>
</dbReference>
<evidence type="ECO:0000259" key="9">
    <source>
        <dbReference type="Pfam" id="PF01545"/>
    </source>
</evidence>
<keyword evidence="5 8" id="KW-1133">Transmembrane helix</keyword>
<feature type="transmembrane region" description="Helical" evidence="8">
    <location>
        <begin position="25"/>
        <end position="45"/>
    </location>
</feature>